<feature type="region of interest" description="Disordered" evidence="1">
    <location>
        <begin position="1"/>
        <end position="21"/>
    </location>
</feature>
<organism evidence="3 4">
    <name type="scientific">Ramlibacter cellulosilyticus</name>
    <dbReference type="NCBI Taxonomy" id="2764187"/>
    <lineage>
        <taxon>Bacteria</taxon>
        <taxon>Pseudomonadati</taxon>
        <taxon>Pseudomonadota</taxon>
        <taxon>Betaproteobacteria</taxon>
        <taxon>Burkholderiales</taxon>
        <taxon>Comamonadaceae</taxon>
        <taxon>Ramlibacter</taxon>
    </lineage>
</organism>
<reference evidence="3" key="1">
    <citation type="submission" date="2020-08" db="EMBL/GenBank/DDBJ databases">
        <title>Ramlibacter sp. USB13 16S ribosomal RNA gene genome sequencing and assembly.</title>
        <authorList>
            <person name="Kang M."/>
        </authorList>
    </citation>
    <scope>NUCLEOTIDE SEQUENCE</scope>
    <source>
        <strain evidence="3">USB13</strain>
    </source>
</reference>
<dbReference type="EMBL" id="JACORT010000008">
    <property type="protein sequence ID" value="MBC5784964.1"/>
    <property type="molecule type" value="Genomic_DNA"/>
</dbReference>
<keyword evidence="2" id="KW-0472">Membrane</keyword>
<comment type="caution">
    <text evidence="3">The sequence shown here is derived from an EMBL/GenBank/DDBJ whole genome shotgun (WGS) entry which is preliminary data.</text>
</comment>
<keyword evidence="2" id="KW-0812">Transmembrane</keyword>
<dbReference type="Proteomes" id="UP000608513">
    <property type="component" value="Unassembled WGS sequence"/>
</dbReference>
<gene>
    <name evidence="3" type="ORF">H8N03_18605</name>
</gene>
<protein>
    <submittedName>
        <fullName evidence="3">TIGR02588 family protein</fullName>
    </submittedName>
</protein>
<evidence type="ECO:0000256" key="1">
    <source>
        <dbReference type="SAM" id="MobiDB-lite"/>
    </source>
</evidence>
<evidence type="ECO:0000313" key="3">
    <source>
        <dbReference type="EMBL" id="MBC5784964.1"/>
    </source>
</evidence>
<dbReference type="AlphaFoldDB" id="A0A923MUN4"/>
<sequence>MGNPDRNGARGDDRDAKQQGEAPPTVWEWIVAAIGAVLVAGTLVFLVADALRGGEGPPDPVAEVVAVTAQEHRFHVRVRVRNRGPAAAENLRLAGTLSEGGRVVERADTEFAYVPPGSSREAGLFFTHDPAHARLELSLHSYQAP</sequence>
<evidence type="ECO:0000256" key="2">
    <source>
        <dbReference type="SAM" id="Phobius"/>
    </source>
</evidence>
<evidence type="ECO:0000313" key="4">
    <source>
        <dbReference type="Proteomes" id="UP000608513"/>
    </source>
</evidence>
<dbReference type="RefSeq" id="WP_187077701.1">
    <property type="nucleotide sequence ID" value="NZ_JACORT010000008.1"/>
</dbReference>
<keyword evidence="4" id="KW-1185">Reference proteome</keyword>
<feature type="transmembrane region" description="Helical" evidence="2">
    <location>
        <begin position="29"/>
        <end position="48"/>
    </location>
</feature>
<feature type="compositionally biased region" description="Basic and acidic residues" evidence="1">
    <location>
        <begin position="7"/>
        <end position="18"/>
    </location>
</feature>
<proteinExistence type="predicted"/>
<accession>A0A923MUN4</accession>
<name>A0A923MUN4_9BURK</name>
<keyword evidence="2" id="KW-1133">Transmembrane helix</keyword>